<dbReference type="GO" id="GO:0016887">
    <property type="term" value="F:ATP hydrolysis activity"/>
    <property type="evidence" value="ECO:0007669"/>
    <property type="project" value="InterPro"/>
</dbReference>
<dbReference type="AlphaFoldDB" id="A0A8A0RRH9"/>
<evidence type="ECO:0000256" key="1">
    <source>
        <dbReference type="ARBA" id="ARBA00010378"/>
    </source>
</evidence>
<dbReference type="InterPro" id="IPR003959">
    <property type="entry name" value="ATPase_AAA_core"/>
</dbReference>
<dbReference type="RefSeq" id="WP_241754903.1">
    <property type="nucleotide sequence ID" value="NZ_CP059066.1"/>
</dbReference>
<dbReference type="FunFam" id="3.40.50.300:FF:000216">
    <property type="entry name" value="Type VII secretion ATPase EccA"/>
    <property type="match status" value="1"/>
</dbReference>
<dbReference type="GO" id="GO:0005524">
    <property type="term" value="F:ATP binding"/>
    <property type="evidence" value="ECO:0007669"/>
    <property type="project" value="UniProtKB-KW"/>
</dbReference>
<dbReference type="SMART" id="SM00382">
    <property type="entry name" value="AAA"/>
    <property type="match status" value="1"/>
</dbReference>
<dbReference type="InterPro" id="IPR041627">
    <property type="entry name" value="AAA_lid_6"/>
</dbReference>
<dbReference type="SUPFAM" id="SSF52540">
    <property type="entry name" value="P-loop containing nucleoside triphosphate hydrolases"/>
    <property type="match status" value="1"/>
</dbReference>
<dbReference type="Pfam" id="PF00004">
    <property type="entry name" value="AAA"/>
    <property type="match status" value="1"/>
</dbReference>
<name>A0A8A0RRH9_9FIRM</name>
<dbReference type="InterPro" id="IPR027417">
    <property type="entry name" value="P-loop_NTPase"/>
</dbReference>
<protein>
    <submittedName>
        <fullName evidence="5">Stage V sporulation protein K</fullName>
    </submittedName>
</protein>
<organism evidence="5 6">
    <name type="scientific">Koleobacter methoxysyntrophicus</name>
    <dbReference type="NCBI Taxonomy" id="2751313"/>
    <lineage>
        <taxon>Bacteria</taxon>
        <taxon>Bacillati</taxon>
        <taxon>Bacillota</taxon>
        <taxon>Clostridia</taxon>
        <taxon>Koleobacterales</taxon>
        <taxon>Koleobacteraceae</taxon>
        <taxon>Koleobacter</taxon>
    </lineage>
</organism>
<gene>
    <name evidence="5" type="primary">spoVK_2</name>
    <name evidence="5" type="ORF">H0A61_02549</name>
</gene>
<keyword evidence="6" id="KW-1185">Reference proteome</keyword>
<feature type="domain" description="AAA+ ATPase" evidence="4">
    <location>
        <begin position="101"/>
        <end position="239"/>
    </location>
</feature>
<dbReference type="Pfam" id="PF17866">
    <property type="entry name" value="AAA_lid_6"/>
    <property type="match status" value="1"/>
</dbReference>
<dbReference type="Gene3D" id="3.40.50.300">
    <property type="entry name" value="P-loop containing nucleotide triphosphate hydrolases"/>
    <property type="match status" value="1"/>
</dbReference>
<dbReference type="Gene3D" id="1.10.8.60">
    <property type="match status" value="1"/>
</dbReference>
<dbReference type="InterPro" id="IPR014232">
    <property type="entry name" value="Spore_V_K"/>
</dbReference>
<evidence type="ECO:0000256" key="2">
    <source>
        <dbReference type="ARBA" id="ARBA00022741"/>
    </source>
</evidence>
<proteinExistence type="inferred from homology"/>
<dbReference type="PANTHER" id="PTHR43392:SF2">
    <property type="entry name" value="AAA-TYPE ATPASE FAMILY PROTEIN _ ANKYRIN REPEAT FAMILY PROTEIN"/>
    <property type="match status" value="1"/>
</dbReference>
<dbReference type="KEGG" id="kme:H0A61_02549"/>
<keyword evidence="2" id="KW-0547">Nucleotide-binding</keyword>
<reference evidence="5" key="1">
    <citation type="submission" date="2020-07" db="EMBL/GenBank/DDBJ databases">
        <title>Koleobacter methoxysyntrophicus gen. nov., sp. nov., a novel anaerobic bacterium isolated from deep subsurface oil field and proposal of Koleobacterales ord. nov. in the phylum Firmicutes.</title>
        <authorList>
            <person name="Sakamoto S."/>
            <person name="Tamaki H."/>
        </authorList>
    </citation>
    <scope>NUCLEOTIDE SEQUENCE</scope>
    <source>
        <strain evidence="5">NRmbB1</strain>
    </source>
</reference>
<evidence type="ECO:0000313" key="5">
    <source>
        <dbReference type="EMBL" id="QSQ10150.1"/>
    </source>
</evidence>
<evidence type="ECO:0000256" key="3">
    <source>
        <dbReference type="ARBA" id="ARBA00022840"/>
    </source>
</evidence>
<dbReference type="PANTHER" id="PTHR43392">
    <property type="entry name" value="AAA-TYPE ATPASE FAMILY PROTEIN / ANKYRIN REPEAT FAMILY PROTEIN"/>
    <property type="match status" value="1"/>
</dbReference>
<dbReference type="EMBL" id="CP059066">
    <property type="protein sequence ID" value="QSQ10150.1"/>
    <property type="molecule type" value="Genomic_DNA"/>
</dbReference>
<dbReference type="Proteomes" id="UP000662904">
    <property type="component" value="Chromosome"/>
</dbReference>
<accession>A0A8A0RRH9</accession>
<sequence length="327" mass="37260">MGLHTVFNDNLTGPQDIYDLLERGQITPSEAVALFIKFEECKDNLPFPANSKDKPVSIDEIMKELDSLIGLTKVKKLVKELRAFIEIQKCREKEGLTTEPLVMHMIFKGNPGTGKTTVARILGNIFKEMGLLQKGHLVEVERADLVGEYIGHTAQKTREQIKKALGGILFIDEAYSLARGGEKDFGKEAIDTLVKAMEDYKDNLILILAGYEKEMEDFLKSNPGLKSRFPIHIDFTDYSIDELMEIAKLMLDKREYKLSDTAFNILKEILLKQKYKNQDKLGNARLVRNLIEKAIRRQAVRLVQQKGVTREDLMLITEDDIRGVEEE</sequence>
<evidence type="ECO:0000259" key="4">
    <source>
        <dbReference type="SMART" id="SM00382"/>
    </source>
</evidence>
<dbReference type="PRINTS" id="PR00819">
    <property type="entry name" value="CBXCFQXSUPER"/>
</dbReference>
<dbReference type="NCBIfam" id="TIGR02881">
    <property type="entry name" value="spore_V_K"/>
    <property type="match status" value="1"/>
</dbReference>
<evidence type="ECO:0000313" key="6">
    <source>
        <dbReference type="Proteomes" id="UP000662904"/>
    </source>
</evidence>
<keyword evidence="3" id="KW-0067">ATP-binding</keyword>
<dbReference type="InterPro" id="IPR000641">
    <property type="entry name" value="CbxX/CfxQ"/>
</dbReference>
<dbReference type="CDD" id="cd00009">
    <property type="entry name" value="AAA"/>
    <property type="match status" value="1"/>
</dbReference>
<dbReference type="InterPro" id="IPR003593">
    <property type="entry name" value="AAA+_ATPase"/>
</dbReference>
<dbReference type="InterPro" id="IPR050773">
    <property type="entry name" value="CbxX/CfxQ_RuBisCO_ESX"/>
</dbReference>
<comment type="similarity">
    <text evidence="1">Belongs to the CbxX/CfxQ family.</text>
</comment>